<evidence type="ECO:0000259" key="2">
    <source>
        <dbReference type="Pfam" id="PF18271"/>
    </source>
</evidence>
<dbReference type="InterPro" id="IPR041524">
    <property type="entry name" value="GH131_N"/>
</dbReference>
<evidence type="ECO:0000256" key="1">
    <source>
        <dbReference type="SAM" id="SignalP"/>
    </source>
</evidence>
<feature type="domain" description="Glycoside hydrolase 131 catalytic N-terminal" evidence="2">
    <location>
        <begin position="29"/>
        <end position="295"/>
    </location>
</feature>
<feature type="signal peptide" evidence="1">
    <location>
        <begin position="1"/>
        <end position="20"/>
    </location>
</feature>
<name>A0A5N5QUR2_9AGAM</name>
<keyword evidence="1" id="KW-0732">Signal</keyword>
<sequence>MFPLSLLATFSALILTVAQAQQQPAQPAIVYDGRAPLNYNGAALDANTAPYSVFVVRGGGRPPSNYVSFSSTPPPTILWSNCKTIEQTIAVKVDNTSVFVPGDNPANSQFGFRRTEILAQNKDVTTMESGTTVFHVSVMRDESKPLNASHQYQFAFLEVPSGSTPFSIPATSPASANANDIQILDFSNKVIFSIPFPSNSWVNLAVQVDWDALTLAVFASKGAFPLKPVTPLLPNVGAPSGAGGKGEFHVGLLKYPIANPKDGDNAAKTPFFGIQEGPTDGLLLSGVFVEDAKTGVSAGYQQVLKRTT</sequence>
<evidence type="ECO:0000313" key="3">
    <source>
        <dbReference type="EMBL" id="KAB5595414.1"/>
    </source>
</evidence>
<reference evidence="3 4" key="1">
    <citation type="journal article" date="2019" name="Fungal Biol. Biotechnol.">
        <title>Draft genome sequence of fastidious pathogen Ceratobasidium theobromae, which causes vascular-streak dieback in Theobroma cacao.</title>
        <authorList>
            <person name="Ali S.S."/>
            <person name="Asman A."/>
            <person name="Shao J."/>
            <person name="Firmansyah A.P."/>
            <person name="Susilo A.W."/>
            <person name="Rosmana A."/>
            <person name="McMahon P."/>
            <person name="Junaid M."/>
            <person name="Guest D."/>
            <person name="Kheng T.Y."/>
            <person name="Meinhardt L.W."/>
            <person name="Bailey B.A."/>
        </authorList>
    </citation>
    <scope>NUCLEOTIDE SEQUENCE [LARGE SCALE GENOMIC DNA]</scope>
    <source>
        <strain evidence="3 4">CT2</strain>
    </source>
</reference>
<dbReference type="OrthoDB" id="5283326at2759"/>
<dbReference type="Proteomes" id="UP000383932">
    <property type="component" value="Unassembled WGS sequence"/>
</dbReference>
<keyword evidence="4" id="KW-1185">Reference proteome</keyword>
<protein>
    <recommendedName>
        <fullName evidence="2">Glycoside hydrolase 131 catalytic N-terminal domain-containing protein</fullName>
    </recommendedName>
</protein>
<dbReference type="PANTHER" id="PTHR34612:SF2">
    <property type="entry name" value="GLYCOSIDE HYDROLASE 131 CATALYTIC N-TERMINAL DOMAIN-CONTAINING PROTEIN"/>
    <property type="match status" value="1"/>
</dbReference>
<proteinExistence type="predicted"/>
<gene>
    <name evidence="3" type="ORF">CTheo_1091</name>
</gene>
<feature type="chain" id="PRO_5024271298" description="Glycoside hydrolase 131 catalytic N-terminal domain-containing protein" evidence="1">
    <location>
        <begin position="21"/>
        <end position="308"/>
    </location>
</feature>
<dbReference type="Pfam" id="PF18271">
    <property type="entry name" value="GH131_N"/>
    <property type="match status" value="1"/>
</dbReference>
<evidence type="ECO:0000313" key="4">
    <source>
        <dbReference type="Proteomes" id="UP000383932"/>
    </source>
</evidence>
<dbReference type="EMBL" id="SSOP01000009">
    <property type="protein sequence ID" value="KAB5595414.1"/>
    <property type="molecule type" value="Genomic_DNA"/>
</dbReference>
<dbReference type="AlphaFoldDB" id="A0A5N5QUR2"/>
<comment type="caution">
    <text evidence="3">The sequence shown here is derived from an EMBL/GenBank/DDBJ whole genome shotgun (WGS) entry which is preliminary data.</text>
</comment>
<organism evidence="3 4">
    <name type="scientific">Ceratobasidium theobromae</name>
    <dbReference type="NCBI Taxonomy" id="1582974"/>
    <lineage>
        <taxon>Eukaryota</taxon>
        <taxon>Fungi</taxon>
        <taxon>Dikarya</taxon>
        <taxon>Basidiomycota</taxon>
        <taxon>Agaricomycotina</taxon>
        <taxon>Agaricomycetes</taxon>
        <taxon>Cantharellales</taxon>
        <taxon>Ceratobasidiaceae</taxon>
        <taxon>Ceratobasidium</taxon>
    </lineage>
</organism>
<accession>A0A5N5QUR2</accession>
<dbReference type="PANTHER" id="PTHR34612">
    <property type="entry name" value="GH131_N DOMAIN-CONTAINING PROTEIN"/>
    <property type="match status" value="1"/>
</dbReference>
<dbReference type="Gene3D" id="2.60.120.1160">
    <property type="match status" value="1"/>
</dbReference>